<accession>A0A9D2QE07</accession>
<dbReference type="Pfam" id="PF00293">
    <property type="entry name" value="NUDIX"/>
    <property type="match status" value="1"/>
</dbReference>
<dbReference type="EMBL" id="DWVP01000023">
    <property type="protein sequence ID" value="HJC85865.1"/>
    <property type="molecule type" value="Genomic_DNA"/>
</dbReference>
<protein>
    <submittedName>
        <fullName evidence="4">NUDIX domain-containing protein</fullName>
    </submittedName>
</protein>
<dbReference type="PROSITE" id="PS51462">
    <property type="entry name" value="NUDIX"/>
    <property type="match status" value="1"/>
</dbReference>
<dbReference type="GO" id="GO:0016787">
    <property type="term" value="F:hydrolase activity"/>
    <property type="evidence" value="ECO:0007669"/>
    <property type="project" value="UniProtKB-KW"/>
</dbReference>
<dbReference type="Proteomes" id="UP000823858">
    <property type="component" value="Unassembled WGS sequence"/>
</dbReference>
<dbReference type="InterPro" id="IPR015797">
    <property type="entry name" value="NUDIX_hydrolase-like_dom_sf"/>
</dbReference>
<evidence type="ECO:0000256" key="2">
    <source>
        <dbReference type="ARBA" id="ARBA00022801"/>
    </source>
</evidence>
<evidence type="ECO:0000313" key="5">
    <source>
        <dbReference type="Proteomes" id="UP000823858"/>
    </source>
</evidence>
<reference evidence="4" key="1">
    <citation type="journal article" date="2021" name="PeerJ">
        <title>Extensive microbial diversity within the chicken gut microbiome revealed by metagenomics and culture.</title>
        <authorList>
            <person name="Gilroy R."/>
            <person name="Ravi A."/>
            <person name="Getino M."/>
            <person name="Pursley I."/>
            <person name="Horton D.L."/>
            <person name="Alikhan N.F."/>
            <person name="Baker D."/>
            <person name="Gharbi K."/>
            <person name="Hall N."/>
            <person name="Watson M."/>
            <person name="Adriaenssens E.M."/>
            <person name="Foster-Nyarko E."/>
            <person name="Jarju S."/>
            <person name="Secka A."/>
            <person name="Antonio M."/>
            <person name="Oren A."/>
            <person name="Chaudhuri R.R."/>
            <person name="La Ragione R."/>
            <person name="Hildebrand F."/>
            <person name="Pallen M.J."/>
        </authorList>
    </citation>
    <scope>NUCLEOTIDE SEQUENCE</scope>
    <source>
        <strain evidence="4">ChiHjej13B12-4958</strain>
    </source>
</reference>
<reference evidence="4" key="2">
    <citation type="submission" date="2021-04" db="EMBL/GenBank/DDBJ databases">
        <authorList>
            <person name="Gilroy R."/>
        </authorList>
    </citation>
    <scope>NUCLEOTIDE SEQUENCE</scope>
    <source>
        <strain evidence="4">ChiHjej13B12-4958</strain>
    </source>
</reference>
<organism evidence="4 5">
    <name type="scientific">Candidatus Corynebacterium faecigallinarum</name>
    <dbReference type="NCBI Taxonomy" id="2838528"/>
    <lineage>
        <taxon>Bacteria</taxon>
        <taxon>Bacillati</taxon>
        <taxon>Actinomycetota</taxon>
        <taxon>Actinomycetes</taxon>
        <taxon>Mycobacteriales</taxon>
        <taxon>Corynebacteriaceae</taxon>
        <taxon>Corynebacterium</taxon>
    </lineage>
</organism>
<keyword evidence="2" id="KW-0378">Hydrolase</keyword>
<proteinExistence type="predicted"/>
<sequence>MGTPPFITELRESIGHAPLWLPGVTAIVVRDVPADAPVFATPDVLLVKRADDGRWTPVCGIIEPGEEVSAAAVREVAEETGLEVEVDALIGTGAVGPVTYPNGDECSFMDTTVRCVVTGDTPETTEPRVNDEESTEVGWFPMTQLPQMDARFRLVIADAVAQLKHPAGFRPRLGYVKRARPVSGDIRGV</sequence>
<evidence type="ECO:0000256" key="1">
    <source>
        <dbReference type="ARBA" id="ARBA00001946"/>
    </source>
</evidence>
<dbReference type="PANTHER" id="PTHR43046:SF16">
    <property type="entry name" value="ADP-RIBOSE PYROPHOSPHATASE YJHB-RELATED"/>
    <property type="match status" value="1"/>
</dbReference>
<gene>
    <name evidence="4" type="ORF">H9751_10055</name>
</gene>
<dbReference type="Gene3D" id="3.90.79.10">
    <property type="entry name" value="Nucleoside Triphosphate Pyrophosphohydrolase"/>
    <property type="match status" value="1"/>
</dbReference>
<feature type="domain" description="Nudix hydrolase" evidence="3">
    <location>
        <begin position="19"/>
        <end position="162"/>
    </location>
</feature>
<evidence type="ECO:0000259" key="3">
    <source>
        <dbReference type="PROSITE" id="PS51462"/>
    </source>
</evidence>
<dbReference type="InterPro" id="IPR000086">
    <property type="entry name" value="NUDIX_hydrolase_dom"/>
</dbReference>
<dbReference type="CDD" id="cd18879">
    <property type="entry name" value="NUDIX_Hydrolase"/>
    <property type="match status" value="1"/>
</dbReference>
<evidence type="ECO:0000313" key="4">
    <source>
        <dbReference type="EMBL" id="HJC85865.1"/>
    </source>
</evidence>
<dbReference type="SUPFAM" id="SSF55811">
    <property type="entry name" value="Nudix"/>
    <property type="match status" value="1"/>
</dbReference>
<dbReference type="InterPro" id="IPR020084">
    <property type="entry name" value="NUDIX_hydrolase_CS"/>
</dbReference>
<comment type="caution">
    <text evidence="4">The sequence shown here is derived from an EMBL/GenBank/DDBJ whole genome shotgun (WGS) entry which is preliminary data.</text>
</comment>
<comment type="cofactor">
    <cofactor evidence="1">
        <name>Mg(2+)</name>
        <dbReference type="ChEBI" id="CHEBI:18420"/>
    </cofactor>
</comment>
<dbReference type="PROSITE" id="PS00893">
    <property type="entry name" value="NUDIX_BOX"/>
    <property type="match status" value="1"/>
</dbReference>
<name>A0A9D2QE07_9CORY</name>
<dbReference type="AlphaFoldDB" id="A0A9D2QE07"/>
<dbReference type="PANTHER" id="PTHR43046">
    <property type="entry name" value="GDP-MANNOSE MANNOSYL HYDROLASE"/>
    <property type="match status" value="1"/>
</dbReference>